<evidence type="ECO:0000313" key="1">
    <source>
        <dbReference type="EMBL" id="GAH42745.1"/>
    </source>
</evidence>
<sequence length="86" mass="9804">MIAGNIKMQEAVNTYQTYGLTFLCLTKTEKNALLDIFDLAGELNLKLEDEDEVDHTVKFRNPIRPKLSRRYPGYYECSATLVEVGS</sequence>
<gene>
    <name evidence="1" type="ORF">S03H2_21149</name>
</gene>
<dbReference type="AlphaFoldDB" id="X1GD43"/>
<accession>X1GD43</accession>
<comment type="caution">
    <text evidence="1">The sequence shown here is derived from an EMBL/GenBank/DDBJ whole genome shotgun (WGS) entry which is preliminary data.</text>
</comment>
<dbReference type="EMBL" id="BARU01011227">
    <property type="protein sequence ID" value="GAH42745.1"/>
    <property type="molecule type" value="Genomic_DNA"/>
</dbReference>
<name>X1GD43_9ZZZZ</name>
<proteinExistence type="predicted"/>
<protein>
    <submittedName>
        <fullName evidence="1">Uncharacterized protein</fullName>
    </submittedName>
</protein>
<organism evidence="1">
    <name type="scientific">marine sediment metagenome</name>
    <dbReference type="NCBI Taxonomy" id="412755"/>
    <lineage>
        <taxon>unclassified sequences</taxon>
        <taxon>metagenomes</taxon>
        <taxon>ecological metagenomes</taxon>
    </lineage>
</organism>
<reference evidence="1" key="1">
    <citation type="journal article" date="2014" name="Front. Microbiol.">
        <title>High frequency of phylogenetically diverse reductive dehalogenase-homologous genes in deep subseafloor sedimentary metagenomes.</title>
        <authorList>
            <person name="Kawai M."/>
            <person name="Futagami T."/>
            <person name="Toyoda A."/>
            <person name="Takaki Y."/>
            <person name="Nishi S."/>
            <person name="Hori S."/>
            <person name="Arai W."/>
            <person name="Tsubouchi T."/>
            <person name="Morono Y."/>
            <person name="Uchiyama I."/>
            <person name="Ito T."/>
            <person name="Fujiyama A."/>
            <person name="Inagaki F."/>
            <person name="Takami H."/>
        </authorList>
    </citation>
    <scope>NUCLEOTIDE SEQUENCE</scope>
    <source>
        <strain evidence="1">Expedition CK06-06</strain>
    </source>
</reference>